<dbReference type="Pfam" id="PF01302">
    <property type="entry name" value="CAP_GLY"/>
    <property type="match status" value="1"/>
</dbReference>
<dbReference type="Gene3D" id="2.30.30.190">
    <property type="entry name" value="CAP Gly-rich-like domain"/>
    <property type="match status" value="1"/>
</dbReference>
<evidence type="ECO:0000313" key="3">
    <source>
        <dbReference type="EMBL" id="VDM34716.1"/>
    </source>
</evidence>
<evidence type="ECO:0000313" key="5">
    <source>
        <dbReference type="WBParaSite" id="TTAC_0000980601-mRNA-1"/>
    </source>
</evidence>
<dbReference type="GO" id="GO:0005938">
    <property type="term" value="C:cell cortex"/>
    <property type="evidence" value="ECO:0007669"/>
    <property type="project" value="TreeGrafter"/>
</dbReference>
<reference evidence="3 4" key="2">
    <citation type="submission" date="2018-11" db="EMBL/GenBank/DDBJ databases">
        <authorList>
            <consortium name="Pathogen Informatics"/>
        </authorList>
    </citation>
    <scope>NUCLEOTIDE SEQUENCE [LARGE SCALE GENOMIC DNA]</scope>
</reference>
<gene>
    <name evidence="3" type="ORF">TTAC_LOCUS9791</name>
</gene>
<dbReference type="WBParaSite" id="TTAC_0000980601-mRNA-1">
    <property type="protein sequence ID" value="TTAC_0000980601-mRNA-1"/>
    <property type="gene ID" value="TTAC_0000980601"/>
</dbReference>
<dbReference type="GO" id="GO:0005634">
    <property type="term" value="C:nucleus"/>
    <property type="evidence" value="ECO:0007669"/>
    <property type="project" value="TreeGrafter"/>
</dbReference>
<protein>
    <submittedName>
        <fullName evidence="5">CAP-Gly domain-containing protein</fullName>
    </submittedName>
</protein>
<feature type="coiled-coil region" evidence="1">
    <location>
        <begin position="91"/>
        <end position="299"/>
    </location>
</feature>
<dbReference type="PANTHER" id="PTHR18916">
    <property type="entry name" value="DYNACTIN 1-RELATED MICROTUBULE-BINDING"/>
    <property type="match status" value="1"/>
</dbReference>
<organism evidence="5">
    <name type="scientific">Hydatigena taeniaeformis</name>
    <name type="common">Feline tapeworm</name>
    <name type="synonym">Taenia taeniaeformis</name>
    <dbReference type="NCBI Taxonomy" id="6205"/>
    <lineage>
        <taxon>Eukaryota</taxon>
        <taxon>Metazoa</taxon>
        <taxon>Spiralia</taxon>
        <taxon>Lophotrochozoa</taxon>
        <taxon>Platyhelminthes</taxon>
        <taxon>Cestoda</taxon>
        <taxon>Eucestoda</taxon>
        <taxon>Cyclophyllidea</taxon>
        <taxon>Taeniidae</taxon>
        <taxon>Hydatigera</taxon>
    </lineage>
</organism>
<evidence type="ECO:0000259" key="2">
    <source>
        <dbReference type="PROSITE" id="PS50245"/>
    </source>
</evidence>
<dbReference type="GO" id="GO:0051010">
    <property type="term" value="F:microtubule plus-end binding"/>
    <property type="evidence" value="ECO:0007669"/>
    <property type="project" value="TreeGrafter"/>
</dbReference>
<dbReference type="EMBL" id="UYWX01021050">
    <property type="protein sequence ID" value="VDM34716.1"/>
    <property type="molecule type" value="Genomic_DNA"/>
</dbReference>
<dbReference type="InterPro" id="IPR036859">
    <property type="entry name" value="CAP-Gly_dom_sf"/>
</dbReference>
<accession>A0A0R3X8D1</accession>
<dbReference type="STRING" id="6205.A0A0R3X8D1"/>
<sequence length="620" mass="68785">MSSPLPEGSTGALQIGDRVQVSGSRVGTVRFVGPTDFAVGEWVGIELDEPLGKNDGTVMGRSGSRESLLSVGSNFSSVSRQRSKPGTQSVVKEKEAHIEQLMQEFEMERTELAKVTTEREMFEMEATGQRNLIGQLQSQIEELQTAAIHLSEENCKLKERVHEEVKKSEELQFRLEEEAIEKTTLENQKSDVEERIFELEEALAAAKETNERMECQLNEKNCLSPPSATISTNNSSADDSRLIAAEARIAELMATLVKLQEEQLSADIKEQASSKDAEIARLQAQLSNVQASLLKAEQELAEKASTNGRTNEGLNEARAAEEELTSALNQQKVLLSAEDERSRSEEVNDLVNQLSEAEGKLATMTNRVAELEKQVAEFEGSRADLTKAQEVNTSSLLQSLHPDTLLNELQTRIAREKEAASEESDKWAKRLLGLAEEFRKLKGLEREPDEATAEALQQMSIKLLEAEAELAQKELQKTLSERGAEAETYAQNVARLENELNAVTSERDRRLNELKAAISSKGGSGLTDEELLQRVAHLRLHNPEVKRLSVDVIAFPCKKIMYLTHALCCSEELERQYAASEARVKSLTSQHSQVEEEYQALKKSTTSISLVRVIAAECSC</sequence>
<dbReference type="GO" id="GO:0035371">
    <property type="term" value="C:microtubule plus-end"/>
    <property type="evidence" value="ECO:0007669"/>
    <property type="project" value="TreeGrafter"/>
</dbReference>
<dbReference type="AlphaFoldDB" id="A0A0R3X8D1"/>
<proteinExistence type="predicted"/>
<name>A0A0R3X8D1_HYDTA</name>
<evidence type="ECO:0000313" key="4">
    <source>
        <dbReference type="Proteomes" id="UP000274429"/>
    </source>
</evidence>
<dbReference type="OrthoDB" id="2130750at2759"/>
<dbReference type="SUPFAM" id="SSF74924">
    <property type="entry name" value="Cap-Gly domain"/>
    <property type="match status" value="1"/>
</dbReference>
<feature type="coiled-coil region" evidence="1">
    <location>
        <begin position="347"/>
        <end position="426"/>
    </location>
</feature>
<reference evidence="5" key="1">
    <citation type="submission" date="2017-02" db="UniProtKB">
        <authorList>
            <consortium name="WormBaseParasite"/>
        </authorList>
    </citation>
    <scope>IDENTIFICATION</scope>
</reference>
<feature type="coiled-coil region" evidence="1">
    <location>
        <begin position="570"/>
        <end position="604"/>
    </location>
</feature>
<dbReference type="PROSITE" id="PS50245">
    <property type="entry name" value="CAP_GLY_2"/>
    <property type="match status" value="1"/>
</dbReference>
<keyword evidence="4" id="KW-1185">Reference proteome</keyword>
<evidence type="ECO:0000256" key="1">
    <source>
        <dbReference type="SAM" id="Coils"/>
    </source>
</evidence>
<dbReference type="Proteomes" id="UP000274429">
    <property type="component" value="Unassembled WGS sequence"/>
</dbReference>
<keyword evidence="1" id="KW-0175">Coiled coil</keyword>
<dbReference type="PANTHER" id="PTHR18916:SF82">
    <property type="entry name" value="CAP-GLY DOMAIN-CONTAINING PROTEIN"/>
    <property type="match status" value="1"/>
</dbReference>
<dbReference type="InterPro" id="IPR000938">
    <property type="entry name" value="CAP-Gly_domain"/>
</dbReference>
<feature type="coiled-coil region" evidence="1">
    <location>
        <begin position="456"/>
        <end position="513"/>
    </location>
</feature>
<dbReference type="SMART" id="SM01052">
    <property type="entry name" value="CAP_GLY"/>
    <property type="match status" value="1"/>
</dbReference>
<dbReference type="GO" id="GO:0031122">
    <property type="term" value="P:cytoplasmic microtubule organization"/>
    <property type="evidence" value="ECO:0007669"/>
    <property type="project" value="TreeGrafter"/>
</dbReference>
<feature type="domain" description="CAP-Gly" evidence="2">
    <location>
        <begin position="33"/>
        <end position="61"/>
    </location>
</feature>